<accession>A0A0W0Z3E0</accession>
<keyword evidence="3" id="KW-1185">Reference proteome</keyword>
<evidence type="ECO:0000256" key="1">
    <source>
        <dbReference type="SAM" id="MobiDB-lite"/>
    </source>
</evidence>
<dbReference type="RefSeq" id="WP_237762046.1">
    <property type="nucleotide sequence ID" value="NZ_CAAAIH010000026.1"/>
</dbReference>
<gene>
    <name evidence="2" type="ORF">Lsan_1067</name>
</gene>
<evidence type="ECO:0000313" key="3">
    <source>
        <dbReference type="Proteomes" id="UP000054703"/>
    </source>
</evidence>
<feature type="compositionally biased region" description="Polar residues" evidence="1">
    <location>
        <begin position="124"/>
        <end position="134"/>
    </location>
</feature>
<reference evidence="2 3" key="1">
    <citation type="submission" date="2015-11" db="EMBL/GenBank/DDBJ databases">
        <title>Genomic analysis of 38 Legionella species identifies large and diverse effector repertoires.</title>
        <authorList>
            <person name="Burstein D."/>
            <person name="Amaro F."/>
            <person name="Zusman T."/>
            <person name="Lifshitz Z."/>
            <person name="Cohen O."/>
            <person name="Gilbert J.A."/>
            <person name="Pupko T."/>
            <person name="Shuman H.A."/>
            <person name="Segal G."/>
        </authorList>
    </citation>
    <scope>NUCLEOTIDE SEQUENCE [LARGE SCALE GENOMIC DNA]</scope>
    <source>
        <strain evidence="2 3">SC-63-C7</strain>
    </source>
</reference>
<comment type="caution">
    <text evidence="2">The sequence shown here is derived from an EMBL/GenBank/DDBJ whole genome shotgun (WGS) entry which is preliminary data.</text>
</comment>
<dbReference type="STRING" id="45074.Lsan_1067"/>
<evidence type="ECO:0000313" key="2">
    <source>
        <dbReference type="EMBL" id="KTD63634.1"/>
    </source>
</evidence>
<name>A0A0W0Z3E0_9GAMM</name>
<proteinExistence type="predicted"/>
<organism evidence="2 3">
    <name type="scientific">Legionella santicrucis</name>
    <dbReference type="NCBI Taxonomy" id="45074"/>
    <lineage>
        <taxon>Bacteria</taxon>
        <taxon>Pseudomonadati</taxon>
        <taxon>Pseudomonadota</taxon>
        <taxon>Gammaproteobacteria</taxon>
        <taxon>Legionellales</taxon>
        <taxon>Legionellaceae</taxon>
        <taxon>Legionella</taxon>
    </lineage>
</organism>
<dbReference type="Proteomes" id="UP000054703">
    <property type="component" value="Unassembled WGS sequence"/>
</dbReference>
<dbReference type="PATRIC" id="fig|45074.5.peg.1135"/>
<dbReference type="AlphaFoldDB" id="A0A0W0Z3E0"/>
<protein>
    <submittedName>
        <fullName evidence="2">Uncharacterized protein</fullName>
    </submittedName>
</protein>
<dbReference type="EMBL" id="LNYU01000024">
    <property type="protein sequence ID" value="KTD63634.1"/>
    <property type="molecule type" value="Genomic_DNA"/>
</dbReference>
<sequence length="148" mass="16809">MTTRLGYHAESDLLAFIALNKAKIQFDVEDLLSKRLSGKILMITRLNGLTQDVYNALKTNSSQLRLPFIRCLDYLEKKNIGTPELILRLCNNELKLNQLYELFETVNIDTASQKAMLSQGLIHNMNNQKPNSASHEIAPSSPNRCYEP</sequence>
<feature type="region of interest" description="Disordered" evidence="1">
    <location>
        <begin position="124"/>
        <end position="148"/>
    </location>
</feature>